<organism evidence="2 3">
    <name type="scientific">Trichinella patagoniensis</name>
    <dbReference type="NCBI Taxonomy" id="990121"/>
    <lineage>
        <taxon>Eukaryota</taxon>
        <taxon>Metazoa</taxon>
        <taxon>Ecdysozoa</taxon>
        <taxon>Nematoda</taxon>
        <taxon>Enoplea</taxon>
        <taxon>Dorylaimia</taxon>
        <taxon>Trichinellida</taxon>
        <taxon>Trichinellidae</taxon>
        <taxon>Trichinella</taxon>
    </lineage>
</organism>
<evidence type="ECO:0000313" key="2">
    <source>
        <dbReference type="EMBL" id="KRY10231.1"/>
    </source>
</evidence>
<feature type="compositionally biased region" description="Polar residues" evidence="1">
    <location>
        <begin position="39"/>
        <end position="48"/>
    </location>
</feature>
<keyword evidence="3" id="KW-1185">Reference proteome</keyword>
<sequence>MSEHPKIRLSERPPKTECSDNRRSTARSSDRLTAKPKSRSIQGKQSQS</sequence>
<accession>A0A0V0ZCD4</accession>
<gene>
    <name evidence="2" type="ORF">T12_6335</name>
</gene>
<feature type="compositionally biased region" description="Basic and acidic residues" evidence="1">
    <location>
        <begin position="1"/>
        <end position="33"/>
    </location>
</feature>
<reference evidence="2 3" key="1">
    <citation type="submission" date="2015-01" db="EMBL/GenBank/DDBJ databases">
        <title>Evolution of Trichinella species and genotypes.</title>
        <authorList>
            <person name="Korhonen P.K."/>
            <person name="Edoardo P."/>
            <person name="Giuseppe L.R."/>
            <person name="Gasser R.B."/>
        </authorList>
    </citation>
    <scope>NUCLEOTIDE SEQUENCE [LARGE SCALE GENOMIC DNA]</scope>
    <source>
        <strain evidence="2">ISS2496</strain>
    </source>
</reference>
<dbReference type="AlphaFoldDB" id="A0A0V0ZCD4"/>
<evidence type="ECO:0000313" key="3">
    <source>
        <dbReference type="Proteomes" id="UP000054783"/>
    </source>
</evidence>
<evidence type="ECO:0000256" key="1">
    <source>
        <dbReference type="SAM" id="MobiDB-lite"/>
    </source>
</evidence>
<proteinExistence type="predicted"/>
<feature type="region of interest" description="Disordered" evidence="1">
    <location>
        <begin position="1"/>
        <end position="48"/>
    </location>
</feature>
<protein>
    <submittedName>
        <fullName evidence="2">Uncharacterized protein</fullName>
    </submittedName>
</protein>
<comment type="caution">
    <text evidence="2">The sequence shown here is derived from an EMBL/GenBank/DDBJ whole genome shotgun (WGS) entry which is preliminary data.</text>
</comment>
<dbReference type="Proteomes" id="UP000054783">
    <property type="component" value="Unassembled WGS sequence"/>
</dbReference>
<name>A0A0V0ZCD4_9BILA</name>
<dbReference type="EMBL" id="JYDQ01000238">
    <property type="protein sequence ID" value="KRY10231.1"/>
    <property type="molecule type" value="Genomic_DNA"/>
</dbReference>